<dbReference type="Proteomes" id="UP000005573">
    <property type="component" value="Unassembled WGS sequence"/>
</dbReference>
<feature type="transmembrane region" description="Helical" evidence="7">
    <location>
        <begin position="103"/>
        <end position="121"/>
    </location>
</feature>
<dbReference type="Pfam" id="PF01757">
    <property type="entry name" value="Acyl_transf_3"/>
    <property type="match status" value="1"/>
</dbReference>
<keyword evidence="4 7" id="KW-0812">Transmembrane</keyword>
<dbReference type="InterPro" id="IPR002656">
    <property type="entry name" value="Acyl_transf_3_dom"/>
</dbReference>
<dbReference type="GO" id="GO:0009246">
    <property type="term" value="P:enterobacterial common antigen biosynthetic process"/>
    <property type="evidence" value="ECO:0007669"/>
    <property type="project" value="TreeGrafter"/>
</dbReference>
<comment type="similarity">
    <text evidence="2">Belongs to the acyltransferase 3 family.</text>
</comment>
<accession>E6M0C0</accession>
<feature type="transmembrane region" description="Helical" evidence="7">
    <location>
        <begin position="27"/>
        <end position="44"/>
    </location>
</feature>
<evidence type="ECO:0000256" key="3">
    <source>
        <dbReference type="ARBA" id="ARBA00022475"/>
    </source>
</evidence>
<keyword evidence="6 7" id="KW-0472">Membrane</keyword>
<evidence type="ECO:0000256" key="1">
    <source>
        <dbReference type="ARBA" id="ARBA00004651"/>
    </source>
</evidence>
<evidence type="ECO:0000256" key="6">
    <source>
        <dbReference type="ARBA" id="ARBA00023136"/>
    </source>
</evidence>
<name>E6M0C0_9ACTO</name>
<evidence type="ECO:0000259" key="8">
    <source>
        <dbReference type="Pfam" id="PF01757"/>
    </source>
</evidence>
<feature type="transmembrane region" description="Helical" evidence="7">
    <location>
        <begin position="201"/>
        <end position="221"/>
    </location>
</feature>
<feature type="transmembrane region" description="Helical" evidence="7">
    <location>
        <begin position="264"/>
        <end position="286"/>
    </location>
</feature>
<keyword evidence="3" id="KW-1003">Cell membrane</keyword>
<evidence type="ECO:0000313" key="10">
    <source>
        <dbReference type="Proteomes" id="UP000005573"/>
    </source>
</evidence>
<feature type="transmembrane region" description="Helical" evidence="7">
    <location>
        <begin position="133"/>
        <end position="154"/>
    </location>
</feature>
<evidence type="ECO:0000256" key="2">
    <source>
        <dbReference type="ARBA" id="ARBA00007400"/>
    </source>
</evidence>
<reference evidence="9 10" key="1">
    <citation type="submission" date="2010-12" db="EMBL/GenBank/DDBJ databases">
        <authorList>
            <person name="Muzny D."/>
            <person name="Qin X."/>
            <person name="Deng J."/>
            <person name="Jiang H."/>
            <person name="Liu Y."/>
            <person name="Qu J."/>
            <person name="Song X.-Z."/>
            <person name="Zhang L."/>
            <person name="Thornton R."/>
            <person name="Coyle M."/>
            <person name="Francisco L."/>
            <person name="Jackson L."/>
            <person name="Javaid M."/>
            <person name="Korchina V."/>
            <person name="Kovar C."/>
            <person name="Mata R."/>
            <person name="Mathew T."/>
            <person name="Ngo R."/>
            <person name="Nguyen L."/>
            <person name="Nguyen N."/>
            <person name="Okwuonu G."/>
            <person name="Ongeri F."/>
            <person name="Pham C."/>
            <person name="Simmons D."/>
            <person name="Wilczek-Boney K."/>
            <person name="Hale W."/>
            <person name="Jakkamsetti A."/>
            <person name="Pham P."/>
            <person name="Ruth R."/>
            <person name="San Lucas F."/>
            <person name="Warren J."/>
            <person name="Zhang J."/>
            <person name="Zhao Z."/>
            <person name="Zhou C."/>
            <person name="Zhu D."/>
            <person name="Lee S."/>
            <person name="Bess C."/>
            <person name="Blankenburg K."/>
            <person name="Forbes L."/>
            <person name="Fu Q."/>
            <person name="Gubbala S."/>
            <person name="Hirani K."/>
            <person name="Jayaseelan J.C."/>
            <person name="Lara F."/>
            <person name="Munidasa M."/>
            <person name="Palculict T."/>
            <person name="Patil S."/>
            <person name="Pu L.-L."/>
            <person name="Saada N."/>
            <person name="Tang L."/>
            <person name="Weissenberger G."/>
            <person name="Zhu Y."/>
            <person name="Hemphill L."/>
            <person name="Shang Y."/>
            <person name="Youmans B."/>
            <person name="Ayvaz T."/>
            <person name="Ross M."/>
            <person name="Santibanez J."/>
            <person name="Aqrawi P."/>
            <person name="Gross S."/>
            <person name="Joshi V."/>
            <person name="Fowler G."/>
            <person name="Nazareth L."/>
            <person name="Reid J."/>
            <person name="Worley K."/>
            <person name="Petrosino J."/>
            <person name="Highlander S."/>
            <person name="Gibbs R."/>
        </authorList>
    </citation>
    <scope>NUCLEOTIDE SEQUENCE [LARGE SCALE GENOMIC DNA]</scope>
    <source>
        <strain evidence="9 10">ATCC 51333</strain>
    </source>
</reference>
<feature type="domain" description="Acyltransferase 3" evidence="8">
    <location>
        <begin position="1"/>
        <end position="282"/>
    </location>
</feature>
<dbReference type="AlphaFoldDB" id="E6M0C0"/>
<proteinExistence type="inferred from homology"/>
<evidence type="ECO:0000256" key="5">
    <source>
        <dbReference type="ARBA" id="ARBA00022989"/>
    </source>
</evidence>
<evidence type="ECO:0000313" key="9">
    <source>
        <dbReference type="EMBL" id="EFU79400.1"/>
    </source>
</evidence>
<sequence length="296" mass="34122">MISGAFAISDRLPKSSQEFLTFYKVRFSRILIPLLFWHLTYYLYFNIDRFRTEGITLAEPKTFLQTVYIMKVAPHLYFLWLIMTLYLLTPLLSLCFRHFSLKITGLITVIILVLTTLKPILEGWTGVQFGHTIFDVGFQTIGYYLSGKFILTLIQNRPQYKLKTRLVISSTLIFCAFIILGVKTLFRLRKIQMPALLPDDSYHWILTTISALCIFTAFAFFPQIYSTRVAQLVLDAARATMFVYLAHFLVMLELRKIIPQGDTYAPAIALVITTTLAISYAVGLVLKRIPYLRRIA</sequence>
<evidence type="ECO:0000256" key="4">
    <source>
        <dbReference type="ARBA" id="ARBA00022692"/>
    </source>
</evidence>
<organism evidence="9 10">
    <name type="scientific">Mobiluncus curtisii ATCC 51333</name>
    <dbReference type="NCBI Taxonomy" id="887326"/>
    <lineage>
        <taxon>Bacteria</taxon>
        <taxon>Bacillati</taxon>
        <taxon>Actinomycetota</taxon>
        <taxon>Actinomycetes</taxon>
        <taxon>Actinomycetales</taxon>
        <taxon>Actinomycetaceae</taxon>
        <taxon>Mobiluncus</taxon>
    </lineage>
</organism>
<evidence type="ECO:0000256" key="7">
    <source>
        <dbReference type="SAM" id="Phobius"/>
    </source>
</evidence>
<dbReference type="GO" id="GO:0005886">
    <property type="term" value="C:plasma membrane"/>
    <property type="evidence" value="ECO:0007669"/>
    <property type="project" value="UniProtKB-SubCell"/>
</dbReference>
<dbReference type="HOGENOM" id="CLU_047714_0_0_11"/>
<dbReference type="GO" id="GO:0016413">
    <property type="term" value="F:O-acetyltransferase activity"/>
    <property type="evidence" value="ECO:0007669"/>
    <property type="project" value="TreeGrafter"/>
</dbReference>
<comment type="caution">
    <text evidence="9">The sequence shown here is derived from an EMBL/GenBank/DDBJ whole genome shotgun (WGS) entry which is preliminary data.</text>
</comment>
<feature type="transmembrane region" description="Helical" evidence="7">
    <location>
        <begin position="233"/>
        <end position="252"/>
    </location>
</feature>
<keyword evidence="5 7" id="KW-1133">Transmembrane helix</keyword>
<gene>
    <name evidence="9" type="ORF">HMPREF0388_1503</name>
</gene>
<feature type="transmembrane region" description="Helical" evidence="7">
    <location>
        <begin position="166"/>
        <end position="186"/>
    </location>
</feature>
<comment type="subcellular location">
    <subcellularLocation>
        <location evidence="1">Cell membrane</location>
        <topology evidence="1">Multi-pass membrane protein</topology>
    </subcellularLocation>
</comment>
<dbReference type="PANTHER" id="PTHR40074:SF2">
    <property type="entry name" value="O-ACETYLTRANSFERASE WECH"/>
    <property type="match status" value="1"/>
</dbReference>
<protein>
    <recommendedName>
        <fullName evidence="8">Acyltransferase 3 domain-containing protein</fullName>
    </recommendedName>
</protein>
<feature type="transmembrane region" description="Helical" evidence="7">
    <location>
        <begin position="77"/>
        <end position="96"/>
    </location>
</feature>
<dbReference type="EMBL" id="AEPY01000011">
    <property type="protein sequence ID" value="EFU79400.1"/>
    <property type="molecule type" value="Genomic_DNA"/>
</dbReference>
<dbReference type="PANTHER" id="PTHR40074">
    <property type="entry name" value="O-ACETYLTRANSFERASE WECH"/>
    <property type="match status" value="1"/>
</dbReference>